<dbReference type="InterPro" id="IPR029058">
    <property type="entry name" value="AB_hydrolase_fold"/>
</dbReference>
<dbReference type="InterPro" id="IPR051049">
    <property type="entry name" value="Dienelactone_hydrolase-like"/>
</dbReference>
<dbReference type="PANTHER" id="PTHR46623:SF6">
    <property type="entry name" value="ALPHA_BETA-HYDROLASES SUPERFAMILY PROTEIN"/>
    <property type="match status" value="1"/>
</dbReference>
<dbReference type="InterPro" id="IPR002925">
    <property type="entry name" value="Dienelactn_hydro"/>
</dbReference>
<feature type="domain" description="Dienelactone hydrolase" evidence="1">
    <location>
        <begin position="16"/>
        <end position="220"/>
    </location>
</feature>
<evidence type="ECO:0000313" key="3">
    <source>
        <dbReference type="Proteomes" id="UP001595547"/>
    </source>
</evidence>
<gene>
    <name evidence="2" type="ORF">ACFOGH_13560</name>
</gene>
<comment type="caution">
    <text evidence="2">The sequence shown here is derived from an EMBL/GenBank/DDBJ whole genome shotgun (WGS) entry which is preliminary data.</text>
</comment>
<accession>A0ABV7J3Y9</accession>
<evidence type="ECO:0000259" key="1">
    <source>
        <dbReference type="Pfam" id="PF01738"/>
    </source>
</evidence>
<organism evidence="2 3">
    <name type="scientific">Cypionkella sinensis</name>
    <dbReference type="NCBI Taxonomy" id="1756043"/>
    <lineage>
        <taxon>Bacteria</taxon>
        <taxon>Pseudomonadati</taxon>
        <taxon>Pseudomonadota</taxon>
        <taxon>Alphaproteobacteria</taxon>
        <taxon>Rhodobacterales</taxon>
        <taxon>Paracoccaceae</taxon>
        <taxon>Cypionkella</taxon>
    </lineage>
</organism>
<dbReference type="EC" id="3.1.-.-" evidence="2"/>
<reference evidence="3" key="1">
    <citation type="journal article" date="2019" name="Int. J. Syst. Evol. Microbiol.">
        <title>The Global Catalogue of Microorganisms (GCM) 10K type strain sequencing project: providing services to taxonomists for standard genome sequencing and annotation.</title>
        <authorList>
            <consortium name="The Broad Institute Genomics Platform"/>
            <consortium name="The Broad Institute Genome Sequencing Center for Infectious Disease"/>
            <person name="Wu L."/>
            <person name="Ma J."/>
        </authorList>
    </citation>
    <scope>NUCLEOTIDE SEQUENCE [LARGE SCALE GENOMIC DNA]</scope>
    <source>
        <strain evidence="3">KCTC 52039</strain>
    </source>
</reference>
<dbReference type="RefSeq" id="WP_380073603.1">
    <property type="nucleotide sequence ID" value="NZ_JBHRTO010000001.1"/>
</dbReference>
<keyword evidence="2" id="KW-0378">Hydrolase</keyword>
<protein>
    <submittedName>
        <fullName evidence="2">Dienelactone hydrolase family protein</fullName>
        <ecNumber evidence="2">3.1.-.-</ecNumber>
    </submittedName>
</protein>
<proteinExistence type="predicted"/>
<dbReference type="Pfam" id="PF01738">
    <property type="entry name" value="DLH"/>
    <property type="match status" value="1"/>
</dbReference>
<dbReference type="SUPFAM" id="SSF53474">
    <property type="entry name" value="alpha/beta-Hydrolases"/>
    <property type="match status" value="1"/>
</dbReference>
<evidence type="ECO:0000313" key="2">
    <source>
        <dbReference type="EMBL" id="MFC3182024.1"/>
    </source>
</evidence>
<dbReference type="EMBL" id="JBHRTO010000001">
    <property type="protein sequence ID" value="MFC3182024.1"/>
    <property type="molecule type" value="Genomic_DNA"/>
</dbReference>
<sequence length="222" mass="23286">MGENIRLTASDGFVCDAYVARPAGVPKGGIVVVQEIFGVNPHIRSVADRYAAEGYLAVAPALFDRAEPGFQSGYQPEDMPRAYAMIGKVSSGPALLDIAAAIAFAAEAGKVGVVGFCWGGTLAWTAAAKLPGLSAAVGYYGGNILDLTDLQPQCPVMLHFGALDDHIPVDKVRAFAAARPELPIYIYDAGHGFNCDARGSYDATSAKLAQERTSAHFAKHLA</sequence>
<dbReference type="Proteomes" id="UP001595547">
    <property type="component" value="Unassembled WGS sequence"/>
</dbReference>
<dbReference type="Gene3D" id="3.40.50.1820">
    <property type="entry name" value="alpha/beta hydrolase"/>
    <property type="match status" value="1"/>
</dbReference>
<dbReference type="PANTHER" id="PTHR46623">
    <property type="entry name" value="CARBOXYMETHYLENEBUTENOLIDASE-RELATED"/>
    <property type="match status" value="1"/>
</dbReference>
<name>A0ABV7J3Y9_9RHOB</name>
<dbReference type="GO" id="GO:0016787">
    <property type="term" value="F:hydrolase activity"/>
    <property type="evidence" value="ECO:0007669"/>
    <property type="project" value="UniProtKB-KW"/>
</dbReference>
<keyword evidence="3" id="KW-1185">Reference proteome</keyword>